<feature type="coiled-coil region" evidence="1">
    <location>
        <begin position="457"/>
        <end position="493"/>
    </location>
</feature>
<reference evidence="3" key="1">
    <citation type="submission" date="2020-05" db="EMBL/GenBank/DDBJ databases">
        <title>Mycena genomes resolve the evolution of fungal bioluminescence.</title>
        <authorList>
            <person name="Tsai I.J."/>
        </authorList>
    </citation>
    <scope>NUCLEOTIDE SEQUENCE</scope>
    <source>
        <strain evidence="3">160909Yilan</strain>
    </source>
</reference>
<dbReference type="Gene3D" id="3.40.50.300">
    <property type="entry name" value="P-loop containing nucleotide triphosphate hydrolases"/>
    <property type="match status" value="1"/>
</dbReference>
<evidence type="ECO:0000313" key="3">
    <source>
        <dbReference type="EMBL" id="KAF7335225.1"/>
    </source>
</evidence>
<evidence type="ECO:0000313" key="4">
    <source>
        <dbReference type="Proteomes" id="UP000623467"/>
    </source>
</evidence>
<gene>
    <name evidence="3" type="ORF">MSAN_02332900</name>
</gene>
<feature type="compositionally biased region" description="Basic and acidic residues" evidence="2">
    <location>
        <begin position="287"/>
        <end position="351"/>
    </location>
</feature>
<evidence type="ECO:0000256" key="1">
    <source>
        <dbReference type="SAM" id="Coils"/>
    </source>
</evidence>
<feature type="compositionally biased region" description="Basic residues" evidence="2">
    <location>
        <begin position="395"/>
        <end position="404"/>
    </location>
</feature>
<accession>A0A8H6X702</accession>
<comment type="caution">
    <text evidence="3">The sequence shown here is derived from an EMBL/GenBank/DDBJ whole genome shotgun (WGS) entry which is preliminary data.</text>
</comment>
<name>A0A8H6X702_9AGAR</name>
<keyword evidence="1" id="KW-0175">Coiled coil</keyword>
<evidence type="ECO:0000256" key="2">
    <source>
        <dbReference type="SAM" id="MobiDB-lite"/>
    </source>
</evidence>
<keyword evidence="4" id="KW-1185">Reference proteome</keyword>
<proteinExistence type="predicted"/>
<dbReference type="GO" id="GO:0016787">
    <property type="term" value="F:hydrolase activity"/>
    <property type="evidence" value="ECO:0007669"/>
    <property type="project" value="UniProtKB-KW"/>
</dbReference>
<feature type="compositionally biased region" description="Basic and acidic residues" evidence="2">
    <location>
        <begin position="364"/>
        <end position="391"/>
    </location>
</feature>
<feature type="region of interest" description="Disordered" evidence="2">
    <location>
        <begin position="287"/>
        <end position="404"/>
    </location>
</feature>
<dbReference type="InterPro" id="IPR027417">
    <property type="entry name" value="P-loop_NTPase"/>
</dbReference>
<dbReference type="EMBL" id="JACAZH010000041">
    <property type="protein sequence ID" value="KAF7335225.1"/>
    <property type="molecule type" value="Genomic_DNA"/>
</dbReference>
<organism evidence="3 4">
    <name type="scientific">Mycena sanguinolenta</name>
    <dbReference type="NCBI Taxonomy" id="230812"/>
    <lineage>
        <taxon>Eukaryota</taxon>
        <taxon>Fungi</taxon>
        <taxon>Dikarya</taxon>
        <taxon>Basidiomycota</taxon>
        <taxon>Agaricomycotina</taxon>
        <taxon>Agaricomycetes</taxon>
        <taxon>Agaricomycetidae</taxon>
        <taxon>Agaricales</taxon>
        <taxon>Marasmiineae</taxon>
        <taxon>Mycenaceae</taxon>
        <taxon>Mycena</taxon>
    </lineage>
</organism>
<dbReference type="OrthoDB" id="8954335at2759"/>
<dbReference type="AlphaFoldDB" id="A0A8H6X702"/>
<keyword evidence="3" id="KW-0378">Hydrolase</keyword>
<protein>
    <submittedName>
        <fullName evidence="3">P-loop containing nucleoside triphosphate hydrolase protein</fullName>
    </submittedName>
</protein>
<dbReference type="Proteomes" id="UP000623467">
    <property type="component" value="Unassembled WGS sequence"/>
</dbReference>
<sequence>MSNYDSMYRSDSLCDDPSLEDGAQDDIIIAVMGCTGSGNPPFVDPTSGRTVTIVDTPGFDDSRPEMTDTDILKQIADFLCKRVRFSSAPFVQGEAQAEWFHLRPPNLRYSVQWPGHPQLADVQKLCGPEIFKNVVILTTFWDQAGAALGQKREAQLMQSDKIFKDLVAKGAHSMRHDQRTRENALQVLRHISALKPKDPRIAKEIVDERKHLEDTAAGSVRREEVKRLIAKHEEEVKKLKEEMQRSNEKARRELEEQRAELMEKLARFEGEAVELKKGLDDERQLRQQREEEAEKEAGRVEARRDAKERELASRLDSQAKAHQKSIELQEEKAAKERKDYEARRDAKERALASRLDSQAKAHQKSIELQEEKAAKERKDYEARRDAKERENAASCRRRLQGSRLQGRRLQGRRLQGRWLQREAAAREVAAREAAARERKDYEARRERDWAQAELINAQTAREAVQRADEQRRLKETQAQVIALQKTLNKESNRSFLEGGLRAADAIPLVPSFVGKPILGLAGLALDVFGYAPAKK</sequence>